<accession>A0A0C2NEC1</accession>
<name>A0A0C2NEC1_THEKT</name>
<gene>
    <name evidence="1" type="ORF">RF11_00734</name>
</gene>
<dbReference type="EMBL" id="JWZT01000332">
    <property type="protein sequence ID" value="KII74655.1"/>
    <property type="molecule type" value="Genomic_DNA"/>
</dbReference>
<protein>
    <submittedName>
        <fullName evidence="1">Uncharacterized protein</fullName>
    </submittedName>
</protein>
<evidence type="ECO:0000313" key="1">
    <source>
        <dbReference type="EMBL" id="KII74655.1"/>
    </source>
</evidence>
<comment type="caution">
    <text evidence="1">The sequence shown here is derived from an EMBL/GenBank/DDBJ whole genome shotgun (WGS) entry which is preliminary data.</text>
</comment>
<dbReference type="Proteomes" id="UP000031668">
    <property type="component" value="Unassembled WGS sequence"/>
</dbReference>
<organism evidence="1 2">
    <name type="scientific">Thelohanellus kitauei</name>
    <name type="common">Myxosporean</name>
    <dbReference type="NCBI Taxonomy" id="669202"/>
    <lineage>
        <taxon>Eukaryota</taxon>
        <taxon>Metazoa</taxon>
        <taxon>Cnidaria</taxon>
        <taxon>Myxozoa</taxon>
        <taxon>Myxosporea</taxon>
        <taxon>Bivalvulida</taxon>
        <taxon>Platysporina</taxon>
        <taxon>Myxobolidae</taxon>
        <taxon>Thelohanellus</taxon>
    </lineage>
</organism>
<evidence type="ECO:0000313" key="2">
    <source>
        <dbReference type="Proteomes" id="UP000031668"/>
    </source>
</evidence>
<keyword evidence="2" id="KW-1185">Reference proteome</keyword>
<dbReference type="AlphaFoldDB" id="A0A0C2NEC1"/>
<proteinExistence type="predicted"/>
<sequence length="104" mass="12288">MIKCYGMGYEFAKDYLFTKQPNIKLSVIFDGYLQKYDEIVTKRLRRIASLEEKQLRRESGGSERKKLKHCKGYFKQNKTFDVSDDACSVRSIKFLGFTFHKTCH</sequence>
<reference evidence="1 2" key="1">
    <citation type="journal article" date="2014" name="Genome Biol. Evol.">
        <title>The genome of the myxosporean Thelohanellus kitauei shows adaptations to nutrient acquisition within its fish host.</title>
        <authorList>
            <person name="Yang Y."/>
            <person name="Xiong J."/>
            <person name="Zhou Z."/>
            <person name="Huo F."/>
            <person name="Miao W."/>
            <person name="Ran C."/>
            <person name="Liu Y."/>
            <person name="Zhang J."/>
            <person name="Feng J."/>
            <person name="Wang M."/>
            <person name="Wang M."/>
            <person name="Wang L."/>
            <person name="Yao B."/>
        </authorList>
    </citation>
    <scope>NUCLEOTIDE SEQUENCE [LARGE SCALE GENOMIC DNA]</scope>
    <source>
        <strain evidence="1">Wuqing</strain>
    </source>
</reference>